<dbReference type="EMBL" id="CP011970">
    <property type="protein sequence ID" value="AKP44693.1"/>
    <property type="molecule type" value="Genomic_DNA"/>
</dbReference>
<proteinExistence type="predicted"/>
<name>A0ACA7UNB9_CLODI</name>
<gene>
    <name evidence="1" type="ORF">CDIF1296T_phi019</name>
</gene>
<evidence type="ECO:0000313" key="2">
    <source>
        <dbReference type="Proteomes" id="UP001510562"/>
    </source>
</evidence>
<dbReference type="Proteomes" id="UP001510562">
    <property type="component" value="Chromosome"/>
</dbReference>
<evidence type="ECO:0000313" key="1">
    <source>
        <dbReference type="EMBL" id="AKP44693.1"/>
    </source>
</evidence>
<reference evidence="1 2" key="1">
    <citation type="journal article" date="2015" name="Genome Announc.">
        <title>Complete Genome Sequence of the Novel Temperate Clostridium difficile Phage phiCDIF1296T.</title>
        <authorList>
            <person name="Wittmann J."/>
            <person name="Riedel T."/>
            <person name="Bunk B."/>
            <person name="Sproer C."/>
            <person name="Gronow S."/>
            <person name="Overmann J."/>
        </authorList>
    </citation>
    <scope>NUCLEOTIDE SEQUENCE [LARGE SCALE GENOMIC DNA]</scope>
    <source>
        <strain evidence="2">ATCC 9689 / DSM 1296 / BCRC 10642 / JCM 1296 / NCIMB 10666 / NCTC 11209 / 90556-M6S</strain>
    </source>
</reference>
<organism evidence="1 2">
    <name type="scientific">Clostridioides difficile ATCC 9689 = DSM 1296</name>
    <dbReference type="NCBI Taxonomy" id="1121308"/>
    <lineage>
        <taxon>Bacteria</taxon>
        <taxon>Bacillati</taxon>
        <taxon>Bacillota</taxon>
        <taxon>Clostridia</taxon>
        <taxon>Peptostreptococcales</taxon>
        <taxon>Peptostreptococcaceae</taxon>
        <taxon>Clostridioides</taxon>
    </lineage>
</organism>
<protein>
    <submittedName>
        <fullName evidence="1">Uncharacterized protein</fullName>
    </submittedName>
</protein>
<accession>A0ACA7UNB9</accession>
<keyword evidence="2" id="KW-1185">Reference proteome</keyword>
<sequence>MRPQWMPFIIFLFSFSEELLYQQELLIWYILNPITLKVVTTQTSK</sequence>